<dbReference type="Pfam" id="PF03995">
    <property type="entry name" value="Inhibitor_I36"/>
    <property type="match status" value="1"/>
</dbReference>
<organism evidence="2 3">
    <name type="scientific">Streptomyces harbinensis</name>
    <dbReference type="NCBI Taxonomy" id="1176198"/>
    <lineage>
        <taxon>Bacteria</taxon>
        <taxon>Bacillati</taxon>
        <taxon>Actinomycetota</taxon>
        <taxon>Actinomycetes</taxon>
        <taxon>Kitasatosporales</taxon>
        <taxon>Streptomycetaceae</taxon>
        <taxon>Streptomyces</taxon>
    </lineage>
</organism>
<accession>A0A1I6QLJ9</accession>
<dbReference type="InterPro" id="IPR011024">
    <property type="entry name" value="G_crystallin-like"/>
</dbReference>
<feature type="chain" id="PRO_5011642341" evidence="1">
    <location>
        <begin position="28"/>
        <end position="129"/>
    </location>
</feature>
<dbReference type="Proteomes" id="UP000198873">
    <property type="component" value="Unassembled WGS sequence"/>
</dbReference>
<dbReference type="AlphaFoldDB" id="A0A1I6QLJ9"/>
<dbReference type="EMBL" id="FPAB01000002">
    <property type="protein sequence ID" value="SFS53303.1"/>
    <property type="molecule type" value="Genomic_DNA"/>
</dbReference>
<name>A0A1I6QLJ9_9ACTN</name>
<gene>
    <name evidence="2" type="ORF">SAMN05444716_102109</name>
</gene>
<evidence type="ECO:0000313" key="2">
    <source>
        <dbReference type="EMBL" id="SFS53303.1"/>
    </source>
</evidence>
<protein>
    <submittedName>
        <fullName evidence="2">Peptidase inhibitor family I36</fullName>
    </submittedName>
</protein>
<evidence type="ECO:0000313" key="3">
    <source>
        <dbReference type="Proteomes" id="UP000198873"/>
    </source>
</evidence>
<keyword evidence="1" id="KW-0732">Signal</keyword>
<reference evidence="3" key="1">
    <citation type="submission" date="2016-10" db="EMBL/GenBank/DDBJ databases">
        <authorList>
            <person name="Varghese N."/>
            <person name="Submissions S."/>
        </authorList>
    </citation>
    <scope>NUCLEOTIDE SEQUENCE [LARGE SCALE GENOMIC DNA]</scope>
    <source>
        <strain evidence="3">CGMCC 4.7047</strain>
    </source>
</reference>
<sequence length="129" mass="13548">MRKRFVAITAAAAALSGSVILANPTSAQPLAPAVTESANDVSAQATGGFYAYAQTDFKGPNKRFTGAVGTCVYVGDGWNDSIRSARTSSAARVELWDNYNCSGGAIVIDRTGYKKIGKWVSSYRVITSG</sequence>
<feature type="signal peptide" evidence="1">
    <location>
        <begin position="1"/>
        <end position="27"/>
    </location>
</feature>
<dbReference type="SUPFAM" id="SSF49695">
    <property type="entry name" value="gamma-Crystallin-like"/>
    <property type="match status" value="1"/>
</dbReference>
<keyword evidence="3" id="KW-1185">Reference proteome</keyword>
<evidence type="ECO:0000256" key="1">
    <source>
        <dbReference type="SAM" id="SignalP"/>
    </source>
</evidence>
<proteinExistence type="predicted"/>
<dbReference type="Gene3D" id="2.60.20.10">
    <property type="entry name" value="Crystallins"/>
    <property type="match status" value="1"/>
</dbReference>